<reference evidence="7 8" key="1">
    <citation type="submission" date="2017-08" db="EMBL/GenBank/DDBJ databases">
        <title>Draft genome sequence of pheromone producing symbiont Morganella morganii, of the female New Zealand grass grub Costelytra giveni.</title>
        <authorList>
            <person name="Laugraud A."/>
            <person name="Young S.D."/>
            <person name="Hurst M.H."/>
        </authorList>
    </citation>
    <scope>NUCLEOTIDE SEQUENCE [LARGE SCALE GENOMIC DNA]</scope>
    <source>
        <strain evidence="7 8">MMsCG</strain>
    </source>
</reference>
<sequence length="367" mass="41306">MCEVKRKDTFESADNIPSGYYQLYKNKLSSPEFYFDNIIVSDSPDEPCDMAGAAYCIIDPVLYDSIENGDIVSVNNKKMRIILSGKANHNTLLVTERCNNLCLFCSQPPKKDNDDWLLNVAAKAIIAFKSKKLIGISGGEPLLYGEQFIQFLQHIKDYSPDTPLHILTNGRAFGNFDFTKKIAAVLDGMSVSFGIPLYSASAERHDKITGSSGSFRETVSGMINAGNSGINIELRFIPVTMNYRDLSAVTEMAGRVFSNINQISVMNLEPQGWARKNWEQLYKEPEIYKDDLSVAVKTAERCQLPIVLFNYPLCHIPETLWPYSVQSISDWKNYYPPACNGCRKMDECGGYFSSSYGKYHQLPRAFL</sequence>
<keyword evidence="4" id="KW-0408">Iron</keyword>
<dbReference type="GO" id="GO:0051536">
    <property type="term" value="F:iron-sulfur cluster binding"/>
    <property type="evidence" value="ECO:0007669"/>
    <property type="project" value="UniProtKB-KW"/>
</dbReference>
<comment type="cofactor">
    <cofactor evidence="1">
        <name>[4Fe-4S] cluster</name>
        <dbReference type="ChEBI" id="CHEBI:49883"/>
    </cofactor>
</comment>
<dbReference type="AlphaFoldDB" id="A0A433ZUK2"/>
<dbReference type="InterPro" id="IPR058240">
    <property type="entry name" value="rSAM_sf"/>
</dbReference>
<dbReference type="Gene3D" id="3.20.20.70">
    <property type="entry name" value="Aldolase class I"/>
    <property type="match status" value="1"/>
</dbReference>
<dbReference type="GO" id="GO:0046872">
    <property type="term" value="F:metal ion binding"/>
    <property type="evidence" value="ECO:0007669"/>
    <property type="project" value="UniProtKB-KW"/>
</dbReference>
<keyword evidence="5" id="KW-0411">Iron-sulfur</keyword>
<dbReference type="EMBL" id="NRQY01000001">
    <property type="protein sequence ID" value="RUT65813.1"/>
    <property type="molecule type" value="Genomic_DNA"/>
</dbReference>
<evidence type="ECO:0000256" key="1">
    <source>
        <dbReference type="ARBA" id="ARBA00001966"/>
    </source>
</evidence>
<evidence type="ECO:0000256" key="5">
    <source>
        <dbReference type="ARBA" id="ARBA00023014"/>
    </source>
</evidence>
<dbReference type="SFLD" id="SFLDG01103">
    <property type="entry name" value="Uncharacterised_Radical_SAM_Su"/>
    <property type="match status" value="1"/>
</dbReference>
<evidence type="ECO:0000256" key="3">
    <source>
        <dbReference type="ARBA" id="ARBA00022723"/>
    </source>
</evidence>
<evidence type="ECO:0000256" key="2">
    <source>
        <dbReference type="ARBA" id="ARBA00022691"/>
    </source>
</evidence>
<dbReference type="GO" id="GO:0006783">
    <property type="term" value="P:heme biosynthetic process"/>
    <property type="evidence" value="ECO:0007669"/>
    <property type="project" value="TreeGrafter"/>
</dbReference>
<evidence type="ECO:0000313" key="8">
    <source>
        <dbReference type="Proteomes" id="UP000286908"/>
    </source>
</evidence>
<name>A0A433ZUK2_MORMO</name>
<dbReference type="InterPro" id="IPR024032">
    <property type="entry name" value="rSAM_paired_HxsC"/>
</dbReference>
<organism evidence="7 8">
    <name type="scientific">Morganella morganii</name>
    <name type="common">Proteus morganii</name>
    <dbReference type="NCBI Taxonomy" id="582"/>
    <lineage>
        <taxon>Bacteria</taxon>
        <taxon>Pseudomonadati</taxon>
        <taxon>Pseudomonadota</taxon>
        <taxon>Gammaproteobacteria</taxon>
        <taxon>Enterobacterales</taxon>
        <taxon>Morganellaceae</taxon>
        <taxon>Morganella</taxon>
    </lineage>
</organism>
<keyword evidence="3" id="KW-0479">Metal-binding</keyword>
<dbReference type="CDD" id="cd01335">
    <property type="entry name" value="Radical_SAM"/>
    <property type="match status" value="1"/>
</dbReference>
<dbReference type="SFLD" id="SFLDS00029">
    <property type="entry name" value="Radical_SAM"/>
    <property type="match status" value="1"/>
</dbReference>
<evidence type="ECO:0000256" key="4">
    <source>
        <dbReference type="ARBA" id="ARBA00023004"/>
    </source>
</evidence>
<accession>A0A433ZUK2</accession>
<dbReference type="Pfam" id="PF04055">
    <property type="entry name" value="Radical_SAM"/>
    <property type="match status" value="1"/>
</dbReference>
<dbReference type="NCBIfam" id="TIGR03977">
    <property type="entry name" value="rSAM_pair_HxsC"/>
    <property type="match status" value="1"/>
</dbReference>
<dbReference type="PROSITE" id="PS51918">
    <property type="entry name" value="RADICAL_SAM"/>
    <property type="match status" value="1"/>
</dbReference>
<dbReference type="Proteomes" id="UP000286908">
    <property type="component" value="Unassembled WGS sequence"/>
</dbReference>
<dbReference type="InterPro" id="IPR050377">
    <property type="entry name" value="Radical_SAM_PqqE_MftC-like"/>
</dbReference>
<gene>
    <name evidence="7" type="primary">hxsC</name>
    <name evidence="7" type="ORF">CKG00_04940</name>
</gene>
<evidence type="ECO:0000259" key="6">
    <source>
        <dbReference type="PROSITE" id="PS51918"/>
    </source>
</evidence>
<keyword evidence="2" id="KW-0949">S-adenosyl-L-methionine</keyword>
<dbReference type="OrthoDB" id="4501241at2"/>
<comment type="caution">
    <text evidence="7">The sequence shown here is derived from an EMBL/GenBank/DDBJ whole genome shotgun (WGS) entry which is preliminary data.</text>
</comment>
<dbReference type="PANTHER" id="PTHR11228">
    <property type="entry name" value="RADICAL SAM DOMAIN PROTEIN"/>
    <property type="match status" value="1"/>
</dbReference>
<feature type="domain" description="Radical SAM core" evidence="6">
    <location>
        <begin position="84"/>
        <end position="305"/>
    </location>
</feature>
<proteinExistence type="predicted"/>
<dbReference type="GO" id="GO:0003824">
    <property type="term" value="F:catalytic activity"/>
    <property type="evidence" value="ECO:0007669"/>
    <property type="project" value="InterPro"/>
</dbReference>
<dbReference type="SFLD" id="SFLDG01067">
    <property type="entry name" value="SPASM/twitch_domain_containing"/>
    <property type="match status" value="1"/>
</dbReference>
<dbReference type="InterPro" id="IPR013785">
    <property type="entry name" value="Aldolase_TIM"/>
</dbReference>
<evidence type="ECO:0000313" key="7">
    <source>
        <dbReference type="EMBL" id="RUT65813.1"/>
    </source>
</evidence>
<dbReference type="SUPFAM" id="SSF102114">
    <property type="entry name" value="Radical SAM enzymes"/>
    <property type="match status" value="1"/>
</dbReference>
<dbReference type="InterPro" id="IPR007197">
    <property type="entry name" value="rSAM"/>
</dbReference>
<protein>
    <submittedName>
        <fullName evidence="7">His-Xaa-Ser system radical SAM maturase HxsC</fullName>
    </submittedName>
</protein>
<dbReference type="PANTHER" id="PTHR11228:SF7">
    <property type="entry name" value="PQQA PEPTIDE CYCLASE"/>
    <property type="match status" value="1"/>
</dbReference>